<dbReference type="PANTHER" id="PTHR43798">
    <property type="entry name" value="MONOACYLGLYCEROL LIPASE"/>
    <property type="match status" value="1"/>
</dbReference>
<proteinExistence type="predicted"/>
<reference evidence="4 5" key="1">
    <citation type="journal article" date="2015" name="Stand. Genomic Sci.">
        <title>Genomic Encyclopedia of Bacterial and Archaeal Type Strains, Phase III: the genomes of soil and plant-associated and newly described type strains.</title>
        <authorList>
            <person name="Whitman W.B."/>
            <person name="Woyke T."/>
            <person name="Klenk H.P."/>
            <person name="Zhou Y."/>
            <person name="Lilburn T.G."/>
            <person name="Beck B.J."/>
            <person name="De Vos P."/>
            <person name="Vandamme P."/>
            <person name="Eisen J.A."/>
            <person name="Garrity G."/>
            <person name="Hugenholtz P."/>
            <person name="Kyrpides N.C."/>
        </authorList>
    </citation>
    <scope>NUCLEOTIDE SEQUENCE [LARGE SCALE GENOMIC DNA]</scope>
    <source>
        <strain evidence="4 5">CGMCC 1.10947</strain>
    </source>
</reference>
<dbReference type="InterPro" id="IPR050266">
    <property type="entry name" value="AB_hydrolase_sf"/>
</dbReference>
<dbReference type="Pfam" id="PF00561">
    <property type="entry name" value="Abhydrolase_1"/>
    <property type="match status" value="1"/>
</dbReference>
<dbReference type="PANTHER" id="PTHR43798:SF31">
    <property type="entry name" value="AB HYDROLASE SUPERFAMILY PROTEIN YCLE"/>
    <property type="match status" value="1"/>
</dbReference>
<protein>
    <submittedName>
        <fullName evidence="4">Alpha/beta hydrolase family protein</fullName>
    </submittedName>
</protein>
<dbReference type="Proteomes" id="UP000317176">
    <property type="component" value="Unassembled WGS sequence"/>
</dbReference>
<gene>
    <name evidence="4" type="ORF">IQ17_02201</name>
</gene>
<dbReference type="EMBL" id="VLKL01000004">
    <property type="protein sequence ID" value="TWI07844.1"/>
    <property type="molecule type" value="Genomic_DNA"/>
</dbReference>
<dbReference type="InterPro" id="IPR029058">
    <property type="entry name" value="AB_hydrolase_fold"/>
</dbReference>
<dbReference type="InterPro" id="IPR000073">
    <property type="entry name" value="AB_hydrolase_1"/>
</dbReference>
<dbReference type="AlphaFoldDB" id="A0A562LJN6"/>
<evidence type="ECO:0000313" key="4">
    <source>
        <dbReference type="EMBL" id="TWI07844.1"/>
    </source>
</evidence>
<organism evidence="4 5">
    <name type="scientific">Bradyrhizobium daqingense</name>
    <dbReference type="NCBI Taxonomy" id="993502"/>
    <lineage>
        <taxon>Bacteria</taxon>
        <taxon>Pseudomonadati</taxon>
        <taxon>Pseudomonadota</taxon>
        <taxon>Alphaproteobacteria</taxon>
        <taxon>Hyphomicrobiales</taxon>
        <taxon>Nitrobacteraceae</taxon>
        <taxon>Bradyrhizobium</taxon>
    </lineage>
</organism>
<feature type="region of interest" description="Disordered" evidence="2">
    <location>
        <begin position="126"/>
        <end position="152"/>
    </location>
</feature>
<dbReference type="SUPFAM" id="SSF53474">
    <property type="entry name" value="alpha/beta-Hydrolases"/>
    <property type="match status" value="1"/>
</dbReference>
<name>A0A562LJN6_9BRAD</name>
<evidence type="ECO:0000313" key="5">
    <source>
        <dbReference type="Proteomes" id="UP000317176"/>
    </source>
</evidence>
<dbReference type="GO" id="GO:0016020">
    <property type="term" value="C:membrane"/>
    <property type="evidence" value="ECO:0007669"/>
    <property type="project" value="TreeGrafter"/>
</dbReference>
<evidence type="ECO:0000256" key="1">
    <source>
        <dbReference type="ARBA" id="ARBA00022801"/>
    </source>
</evidence>
<sequence length="152" mass="16270">MPKIDRDGVGIHYEVRGDGPPLLLTHGYSSTSAMWHGQVDALAKHHKLILWDMRGHGQSDYPDDPGAYSEAMTVGDMAAILDAVGAKRAIIGGLSLGGYMSLAFYRAHPERARALLIIDTGPGFKKDDAREAWGTRGRSPPPTGSTARASTS</sequence>
<keyword evidence="1 4" id="KW-0378">Hydrolase</keyword>
<evidence type="ECO:0000256" key="2">
    <source>
        <dbReference type="SAM" id="MobiDB-lite"/>
    </source>
</evidence>
<dbReference type="Gene3D" id="3.40.50.1820">
    <property type="entry name" value="alpha/beta hydrolase"/>
    <property type="match status" value="1"/>
</dbReference>
<evidence type="ECO:0000259" key="3">
    <source>
        <dbReference type="Pfam" id="PF00561"/>
    </source>
</evidence>
<keyword evidence="5" id="KW-1185">Reference proteome</keyword>
<feature type="domain" description="AB hydrolase-1" evidence="3">
    <location>
        <begin position="20"/>
        <end position="133"/>
    </location>
</feature>
<comment type="caution">
    <text evidence="4">The sequence shown here is derived from an EMBL/GenBank/DDBJ whole genome shotgun (WGS) entry which is preliminary data.</text>
</comment>
<accession>A0A562LJN6</accession>
<dbReference type="PRINTS" id="PR00111">
    <property type="entry name" value="ABHYDROLASE"/>
</dbReference>
<dbReference type="GO" id="GO:0016787">
    <property type="term" value="F:hydrolase activity"/>
    <property type="evidence" value="ECO:0007669"/>
    <property type="project" value="UniProtKB-KW"/>
</dbReference>